<feature type="domain" description="ABC transmembrane type-1" evidence="8">
    <location>
        <begin position="98"/>
        <end position="313"/>
    </location>
</feature>
<keyword evidence="6 7" id="KW-0472">Membrane</keyword>
<dbReference type="InterPro" id="IPR000515">
    <property type="entry name" value="MetI-like"/>
</dbReference>
<dbReference type="PROSITE" id="PS50928">
    <property type="entry name" value="ABC_TM1"/>
    <property type="match status" value="1"/>
</dbReference>
<keyword evidence="4 7" id="KW-0812">Transmembrane</keyword>
<comment type="similarity">
    <text evidence="7">Belongs to the binding-protein-dependent transport system permease family.</text>
</comment>
<evidence type="ECO:0000256" key="6">
    <source>
        <dbReference type="ARBA" id="ARBA00023136"/>
    </source>
</evidence>
<evidence type="ECO:0000256" key="5">
    <source>
        <dbReference type="ARBA" id="ARBA00022989"/>
    </source>
</evidence>
<feature type="transmembrane region" description="Helical" evidence="7">
    <location>
        <begin position="188"/>
        <end position="209"/>
    </location>
</feature>
<gene>
    <name evidence="9" type="ORF">CLOSTHATH_05975</name>
</gene>
<evidence type="ECO:0000256" key="4">
    <source>
        <dbReference type="ARBA" id="ARBA00022692"/>
    </source>
</evidence>
<comment type="caution">
    <text evidence="9">The sequence shown here is derived from an EMBL/GenBank/DDBJ whole genome shotgun (WGS) entry which is preliminary data.</text>
</comment>
<dbReference type="AlphaFoldDB" id="D3AQR9"/>
<feature type="transmembrane region" description="Helical" evidence="7">
    <location>
        <begin position="262"/>
        <end position="283"/>
    </location>
</feature>
<protein>
    <submittedName>
        <fullName evidence="9">ABC transporter, permease protein</fullName>
    </submittedName>
</protein>
<keyword evidence="3" id="KW-1003">Cell membrane</keyword>
<feature type="transmembrane region" description="Helical" evidence="7">
    <location>
        <begin position="139"/>
        <end position="159"/>
    </location>
</feature>
<dbReference type="HOGENOM" id="CLU_016047_0_2_9"/>
<organism evidence="9 10">
    <name type="scientific">Hungatella hathewayi DSM 13479</name>
    <dbReference type="NCBI Taxonomy" id="566550"/>
    <lineage>
        <taxon>Bacteria</taxon>
        <taxon>Bacillati</taxon>
        <taxon>Bacillota</taxon>
        <taxon>Clostridia</taxon>
        <taxon>Lachnospirales</taxon>
        <taxon>Lachnospiraceae</taxon>
        <taxon>Hungatella</taxon>
    </lineage>
</organism>
<feature type="transmembrane region" description="Helical" evidence="7">
    <location>
        <begin position="229"/>
        <end position="250"/>
    </location>
</feature>
<dbReference type="PANTHER" id="PTHR30193:SF1">
    <property type="entry name" value="ABC TRANSPORTER PERMEASE PROTEIN YESP-RELATED"/>
    <property type="match status" value="1"/>
</dbReference>
<evidence type="ECO:0000313" key="10">
    <source>
        <dbReference type="Proteomes" id="UP000004968"/>
    </source>
</evidence>
<dbReference type="Proteomes" id="UP000004968">
    <property type="component" value="Unassembled WGS sequence"/>
</dbReference>
<evidence type="ECO:0000256" key="3">
    <source>
        <dbReference type="ARBA" id="ARBA00022475"/>
    </source>
</evidence>
<comment type="subcellular location">
    <subcellularLocation>
        <location evidence="1 7">Cell membrane</location>
        <topology evidence="1 7">Multi-pass membrane protein</topology>
    </subcellularLocation>
</comment>
<name>D3AQR9_9FIRM</name>
<feature type="transmembrane region" description="Helical" evidence="7">
    <location>
        <begin position="106"/>
        <end position="127"/>
    </location>
</feature>
<feature type="transmembrane region" description="Helical" evidence="7">
    <location>
        <begin position="295"/>
        <end position="314"/>
    </location>
</feature>
<reference evidence="9 10" key="1">
    <citation type="submission" date="2010-01" db="EMBL/GenBank/DDBJ databases">
        <authorList>
            <person name="Weinstock G."/>
            <person name="Sodergren E."/>
            <person name="Clifton S."/>
            <person name="Fulton L."/>
            <person name="Fulton B."/>
            <person name="Courtney L."/>
            <person name="Fronick C."/>
            <person name="Harrison M."/>
            <person name="Strong C."/>
            <person name="Farmer C."/>
            <person name="Delahaunty K."/>
            <person name="Markovic C."/>
            <person name="Hall O."/>
            <person name="Minx P."/>
            <person name="Tomlinson C."/>
            <person name="Mitreva M."/>
            <person name="Nelson J."/>
            <person name="Hou S."/>
            <person name="Wollam A."/>
            <person name="Pepin K.H."/>
            <person name="Johnson M."/>
            <person name="Bhonagiri V."/>
            <person name="Nash W.E."/>
            <person name="Warren W."/>
            <person name="Chinwalla A."/>
            <person name="Mardis E.R."/>
            <person name="Wilson R.K."/>
        </authorList>
    </citation>
    <scope>NUCLEOTIDE SEQUENCE [LARGE SCALE GENOMIC DNA]</scope>
    <source>
        <strain evidence="9 10">DSM 13479</strain>
    </source>
</reference>
<dbReference type="Pfam" id="PF00528">
    <property type="entry name" value="BPD_transp_1"/>
    <property type="match status" value="1"/>
</dbReference>
<dbReference type="SUPFAM" id="SSF161098">
    <property type="entry name" value="MetI-like"/>
    <property type="match status" value="1"/>
</dbReference>
<accession>D3AQR9</accession>
<proteinExistence type="inferred from homology"/>
<feature type="transmembrane region" description="Helical" evidence="7">
    <location>
        <begin position="41"/>
        <end position="68"/>
    </location>
</feature>
<evidence type="ECO:0000256" key="2">
    <source>
        <dbReference type="ARBA" id="ARBA00022448"/>
    </source>
</evidence>
<sequence>MRAAVWNRAARHTGGAVRPETGGIIMKGKIKMTHREKRENVAGFLFCLPCILGFLFFAAIPMIISFIMSFSNYSIVKESHFVGLDNYVRLFAGQDPYFYKSLTVTVIYVVLSVPTSIVFAFLIASLLNKSVKGKGLFRTLFYLPSIIPIVAMGAIWMWIFNPDVGLANSLLKAVGMPPNKWLSSESTVLPTLVFVNLWTTGSTMVIFLAGMQDVPRQLIEAVEIDGGGVLAKMFHVIVPIMTPTIFYNVVMGFINGFQIFTQSYVMTQGGPNNASLFYVYYLYRESFQFMRMGNSCAIAWILFVIIMILTAILFKFQNRWVYYGGE</sequence>
<dbReference type="GO" id="GO:0055085">
    <property type="term" value="P:transmembrane transport"/>
    <property type="evidence" value="ECO:0007669"/>
    <property type="project" value="InterPro"/>
</dbReference>
<dbReference type="EMBL" id="ACIO01000669">
    <property type="protein sequence ID" value="EFC95837.1"/>
    <property type="molecule type" value="Genomic_DNA"/>
</dbReference>
<evidence type="ECO:0000256" key="1">
    <source>
        <dbReference type="ARBA" id="ARBA00004651"/>
    </source>
</evidence>
<evidence type="ECO:0000313" key="9">
    <source>
        <dbReference type="EMBL" id="EFC95837.1"/>
    </source>
</evidence>
<dbReference type="InterPro" id="IPR051393">
    <property type="entry name" value="ABC_transporter_permease"/>
</dbReference>
<dbReference type="GO" id="GO:0005886">
    <property type="term" value="C:plasma membrane"/>
    <property type="evidence" value="ECO:0007669"/>
    <property type="project" value="UniProtKB-SubCell"/>
</dbReference>
<dbReference type="PANTHER" id="PTHR30193">
    <property type="entry name" value="ABC TRANSPORTER PERMEASE PROTEIN"/>
    <property type="match status" value="1"/>
</dbReference>
<keyword evidence="2 7" id="KW-0813">Transport</keyword>
<dbReference type="Gene3D" id="1.10.3720.10">
    <property type="entry name" value="MetI-like"/>
    <property type="match status" value="1"/>
</dbReference>
<dbReference type="CDD" id="cd06261">
    <property type="entry name" value="TM_PBP2"/>
    <property type="match status" value="1"/>
</dbReference>
<dbReference type="InterPro" id="IPR035906">
    <property type="entry name" value="MetI-like_sf"/>
</dbReference>
<keyword evidence="5 7" id="KW-1133">Transmembrane helix</keyword>
<evidence type="ECO:0000256" key="7">
    <source>
        <dbReference type="RuleBase" id="RU363032"/>
    </source>
</evidence>
<evidence type="ECO:0000259" key="8">
    <source>
        <dbReference type="PROSITE" id="PS50928"/>
    </source>
</evidence>